<dbReference type="PATRIC" id="fig|280505.15.peg.304"/>
<dbReference type="InterPro" id="IPR052701">
    <property type="entry name" value="GAG_Ulvan_Degrading_Sulfatases"/>
</dbReference>
<gene>
    <name evidence="3" type="ORF">LBBP_00310</name>
</gene>
<proteinExistence type="predicted"/>
<protein>
    <submittedName>
        <fullName evidence="3">Arylsulfatase</fullName>
    </submittedName>
</protein>
<dbReference type="InterPro" id="IPR000917">
    <property type="entry name" value="Sulfatase_N"/>
</dbReference>
<dbReference type="InterPro" id="IPR017850">
    <property type="entry name" value="Alkaline_phosphatase_core_sf"/>
</dbReference>
<dbReference type="Gene3D" id="3.40.720.10">
    <property type="entry name" value="Alkaline Phosphatase, subunit A"/>
    <property type="match status" value="1"/>
</dbReference>
<dbReference type="AlphaFoldDB" id="A0A0S2IM34"/>
<evidence type="ECO:0000259" key="2">
    <source>
        <dbReference type="Pfam" id="PF00884"/>
    </source>
</evidence>
<organism evidence="3">
    <name type="scientific">Leptospira borgpetersenii serovar Ballum</name>
    <dbReference type="NCBI Taxonomy" id="280505"/>
    <lineage>
        <taxon>Bacteria</taxon>
        <taxon>Pseudomonadati</taxon>
        <taxon>Spirochaetota</taxon>
        <taxon>Spirochaetia</taxon>
        <taxon>Leptospirales</taxon>
        <taxon>Leptospiraceae</taxon>
        <taxon>Leptospira</taxon>
    </lineage>
</organism>
<evidence type="ECO:0000256" key="1">
    <source>
        <dbReference type="SAM" id="Phobius"/>
    </source>
</evidence>
<feature type="transmembrane region" description="Helical" evidence="1">
    <location>
        <begin position="21"/>
        <end position="47"/>
    </location>
</feature>
<keyword evidence="1" id="KW-1133">Transmembrane helix</keyword>
<accession>A0A0S2IM34</accession>
<dbReference type="Proteomes" id="UP000058857">
    <property type="component" value="Chromosome 1"/>
</dbReference>
<dbReference type="CDD" id="cd16148">
    <property type="entry name" value="sulfatase_like"/>
    <property type="match status" value="1"/>
</dbReference>
<reference evidence="3 4" key="1">
    <citation type="journal article" date="2015" name="PLoS Negl. Trop. Dis.">
        <title>Distribution of Plasmids in Distinct Leptospira Pathogenic Species.</title>
        <authorList>
            <person name="Wang Y."/>
            <person name="Zhuang X."/>
            <person name="Zhong Y."/>
            <person name="Zhang C."/>
            <person name="Zhang Y."/>
            <person name="Zeng L."/>
            <person name="Zhu Y."/>
            <person name="He P."/>
            <person name="Dong K."/>
            <person name="Pal U."/>
            <person name="Guo X."/>
            <person name="Qin J."/>
        </authorList>
    </citation>
    <scope>NUCLEOTIDE SEQUENCE [LARGE SCALE GENOMIC DNA]</scope>
    <source>
        <strain evidence="3 4">56604</strain>
    </source>
</reference>
<dbReference type="EMBL" id="CP012029">
    <property type="protein sequence ID" value="ALO24674.1"/>
    <property type="molecule type" value="Genomic_DNA"/>
</dbReference>
<feature type="domain" description="Sulfatase N-terminal" evidence="2">
    <location>
        <begin position="268"/>
        <end position="566"/>
    </location>
</feature>
<keyword evidence="1" id="KW-0472">Membrane</keyword>
<keyword evidence="1" id="KW-0812">Transmembrane</keyword>
<dbReference type="PANTHER" id="PTHR43751:SF3">
    <property type="entry name" value="SULFATASE N-TERMINAL DOMAIN-CONTAINING PROTEIN"/>
    <property type="match status" value="1"/>
</dbReference>
<dbReference type="PANTHER" id="PTHR43751">
    <property type="entry name" value="SULFATASE"/>
    <property type="match status" value="1"/>
</dbReference>
<evidence type="ECO:0000313" key="3">
    <source>
        <dbReference type="EMBL" id="ALO24674.1"/>
    </source>
</evidence>
<dbReference type="SUPFAM" id="SSF53649">
    <property type="entry name" value="Alkaline phosphatase-like"/>
    <property type="match status" value="1"/>
</dbReference>
<dbReference type="Pfam" id="PF00884">
    <property type="entry name" value="Sulfatase"/>
    <property type="match status" value="1"/>
</dbReference>
<sequence>MEKIHSNKKILFCCLTKRNDFPGLMSSYGTFFHCGMFLIFTLSVPIFEGCNQIPSSSKNVVKGDLTRMLKGGDFICKGDTNREIEKFRYHWKKNPGRYSNLNPQNRWKNVQMTFYTDESLYINESQDSLFIPSGGECVLKLENLPSDVCGNLFQFYAGLLSNGASEFFGQGNLRFFLDNSKIFEQNLKSQKENWIYYSIPLKYPNDNGLGKSQKSNPKSWKLFERKDEQEKKECGSKSFLKIRWDSDFGSGLFLGSPLILEKRNIKKKNVILIVIDALRQDSLSSGGSPFPTTPILDSLSKESIVFKKTIANGNWTKPSMISFFTSEIASNLGLGNAWFYTSGQQRKLFYSKKPLTLPNAFRAEGYFTESIMNNVFLMDYTSVGVDLGFHKIQQVGKDTLDTEELVSRARTFFQEHKEDLFFLHLNLNTPHWGYRPPAKYLQELKDRSDSLLWKGLDEYQQKYLGEVRYTDALLGKIFEELKRQGLFEDSWIVITSDHGELLEKSHYYHHHFITETVYAHGETHYEKEIRVPWIIRPPKSFLNRIQKKEFKDQVSLLSLMPTLLGLNQIPYPQGKLKGNDYSNAIFGEKGPEFEPVIYTEGRFSESVRTKDFKYIRRYPGYDLVRRAKEGIPHKMSEELYDLKKDPEELQNVSAVDFQLLSEARSILKENQLNKNAFFLRLPKCEKICEREIRLFTKGGIYRYDFTGSLNVLREDSKNITLKILNESSRSDQILTVKTVDPSPNFKLQILKNGRPEGYRVGKWGIRSDAATEILLTEPDYVSLGRNPYRYTSSEAPFLYYHVGFSGGKETEEEVAMGQEVRKILESWGYIHQ</sequence>
<evidence type="ECO:0000313" key="4">
    <source>
        <dbReference type="Proteomes" id="UP000058857"/>
    </source>
</evidence>
<name>A0A0S2IM34_LEPBO</name>